<reference evidence="2 3" key="1">
    <citation type="submission" date="2014-01" db="EMBL/GenBank/DDBJ databases">
        <title>Draft genome sequencing of Bacillus alcalophilus CGMCC 1.3604.</title>
        <authorList>
            <person name="Yang J."/>
            <person name="Diao L."/>
            <person name="Yang S."/>
        </authorList>
    </citation>
    <scope>NUCLEOTIDE SEQUENCE [LARGE SCALE GENOMIC DNA]</scope>
    <source>
        <strain evidence="2 3">CGMCC 1.3604</strain>
    </source>
</reference>
<accession>A0A4S4JYL7</accession>
<evidence type="ECO:0000313" key="2">
    <source>
        <dbReference type="EMBL" id="THG90301.1"/>
    </source>
</evidence>
<dbReference type="AlphaFoldDB" id="A0A4S4JYL7"/>
<organism evidence="2 3">
    <name type="scientific">Alkalihalobacillus alcalophilus ATCC 27647 = CGMCC 1.3604</name>
    <dbReference type="NCBI Taxonomy" id="1218173"/>
    <lineage>
        <taxon>Bacteria</taxon>
        <taxon>Bacillati</taxon>
        <taxon>Bacillota</taxon>
        <taxon>Bacilli</taxon>
        <taxon>Bacillales</taxon>
        <taxon>Bacillaceae</taxon>
        <taxon>Alkalihalobacillus</taxon>
    </lineage>
</organism>
<evidence type="ECO:0000256" key="1">
    <source>
        <dbReference type="SAM" id="MobiDB-lite"/>
    </source>
</evidence>
<sequence length="34" mass="3774">MRGGKGIKAGESKPQRESKASNDAKSQQKKQMRK</sequence>
<gene>
    <name evidence="2" type="ORF">AJ85_11515</name>
</gene>
<comment type="caution">
    <text evidence="2">The sequence shown here is derived from an EMBL/GenBank/DDBJ whole genome shotgun (WGS) entry which is preliminary data.</text>
</comment>
<dbReference type="EMBL" id="JALP01000163">
    <property type="protein sequence ID" value="THG90301.1"/>
    <property type="molecule type" value="Genomic_DNA"/>
</dbReference>
<proteinExistence type="predicted"/>
<evidence type="ECO:0000313" key="3">
    <source>
        <dbReference type="Proteomes" id="UP000297014"/>
    </source>
</evidence>
<protein>
    <submittedName>
        <fullName evidence="2">Uncharacterized protein</fullName>
    </submittedName>
</protein>
<dbReference type="Proteomes" id="UP000297014">
    <property type="component" value="Unassembled WGS sequence"/>
</dbReference>
<name>A0A4S4JYL7_ALKAL</name>
<feature type="region of interest" description="Disordered" evidence="1">
    <location>
        <begin position="1"/>
        <end position="34"/>
    </location>
</feature>
<feature type="compositionally biased region" description="Basic and acidic residues" evidence="1">
    <location>
        <begin position="8"/>
        <end position="22"/>
    </location>
</feature>